<dbReference type="SUPFAM" id="SSF51690">
    <property type="entry name" value="Nicotinate/Quinolinate PRTase C-terminal domain-like"/>
    <property type="match status" value="1"/>
</dbReference>
<feature type="domain" description="Quinolinate phosphoribosyl transferase C-terminal" evidence="8">
    <location>
        <begin position="120"/>
        <end position="308"/>
    </location>
</feature>
<dbReference type="InterPro" id="IPR022412">
    <property type="entry name" value="Quinolinate_PRibosylTrfase_N"/>
</dbReference>
<evidence type="ECO:0000313" key="11">
    <source>
        <dbReference type="Proteomes" id="UP000179157"/>
    </source>
</evidence>
<dbReference type="Gene3D" id="3.20.20.70">
    <property type="entry name" value="Aldolase class I"/>
    <property type="match status" value="1"/>
</dbReference>
<dbReference type="PIRSF" id="PIRSF000484">
    <property type="entry name" value="NAPRT"/>
    <property type="match status" value="1"/>
</dbReference>
<evidence type="ECO:0000256" key="3">
    <source>
        <dbReference type="ARBA" id="ARBA00022553"/>
    </source>
</evidence>
<evidence type="ECO:0000256" key="2">
    <source>
        <dbReference type="ARBA" id="ARBA00013236"/>
    </source>
</evidence>
<dbReference type="NCBIfam" id="NF006415">
    <property type="entry name" value="PRK08662.1"/>
    <property type="match status" value="1"/>
</dbReference>
<keyword evidence="4" id="KW-0436">Ligase</keyword>
<dbReference type="GO" id="GO:0004516">
    <property type="term" value="F:nicotinate phosphoribosyltransferase activity"/>
    <property type="evidence" value="ECO:0007669"/>
    <property type="project" value="UniProtKB-EC"/>
</dbReference>
<dbReference type="EC" id="6.3.4.21" evidence="2"/>
<gene>
    <name evidence="10" type="ORF">A2Z21_09045</name>
</gene>
<feature type="domain" description="Quinolinate phosphoribosyl transferase N-terminal" evidence="9">
    <location>
        <begin position="25"/>
        <end position="118"/>
    </location>
</feature>
<comment type="catalytic activity">
    <reaction evidence="7">
        <text>5-phospho-alpha-D-ribose 1-diphosphate + nicotinate + ATP + H2O = nicotinate beta-D-ribonucleotide + ADP + phosphate + diphosphate</text>
        <dbReference type="Rhea" id="RHEA:36163"/>
        <dbReference type="ChEBI" id="CHEBI:15377"/>
        <dbReference type="ChEBI" id="CHEBI:30616"/>
        <dbReference type="ChEBI" id="CHEBI:32544"/>
        <dbReference type="ChEBI" id="CHEBI:33019"/>
        <dbReference type="ChEBI" id="CHEBI:43474"/>
        <dbReference type="ChEBI" id="CHEBI:57502"/>
        <dbReference type="ChEBI" id="CHEBI:58017"/>
        <dbReference type="ChEBI" id="CHEBI:456216"/>
        <dbReference type="EC" id="6.3.4.21"/>
    </reaction>
</comment>
<protein>
    <recommendedName>
        <fullName evidence="2">nicotinate phosphoribosyltransferase</fullName>
        <ecNumber evidence="2">6.3.4.21</ecNumber>
    </recommendedName>
</protein>
<evidence type="ECO:0000259" key="8">
    <source>
        <dbReference type="Pfam" id="PF01729"/>
    </source>
</evidence>
<evidence type="ECO:0000256" key="6">
    <source>
        <dbReference type="ARBA" id="ARBA00022679"/>
    </source>
</evidence>
<organism evidence="10 11">
    <name type="scientific">Fraserbacteria sp. (strain RBG_16_55_9)</name>
    <dbReference type="NCBI Taxonomy" id="1817864"/>
    <lineage>
        <taxon>Bacteria</taxon>
        <taxon>Candidatus Fraseribacteriota</taxon>
    </lineage>
</organism>
<evidence type="ECO:0000256" key="7">
    <source>
        <dbReference type="ARBA" id="ARBA00048668"/>
    </source>
</evidence>
<dbReference type="AlphaFoldDB" id="A0A1F5UUH4"/>
<reference evidence="10 11" key="1">
    <citation type="journal article" date="2016" name="Nat. Commun.">
        <title>Thousands of microbial genomes shed light on interconnected biogeochemical processes in an aquifer system.</title>
        <authorList>
            <person name="Anantharaman K."/>
            <person name="Brown C.T."/>
            <person name="Hug L.A."/>
            <person name="Sharon I."/>
            <person name="Castelle C.J."/>
            <person name="Probst A.J."/>
            <person name="Thomas B.C."/>
            <person name="Singh A."/>
            <person name="Wilkins M.J."/>
            <person name="Karaoz U."/>
            <person name="Brodie E.L."/>
            <person name="Williams K.H."/>
            <person name="Hubbard S.S."/>
            <person name="Banfield J.F."/>
        </authorList>
    </citation>
    <scope>NUCLEOTIDE SEQUENCE [LARGE SCALE GENOMIC DNA]</scope>
    <source>
        <strain evidence="11">RBG_16_55_9</strain>
    </source>
</reference>
<dbReference type="InterPro" id="IPR036068">
    <property type="entry name" value="Nicotinate_pribotase-like_C"/>
</dbReference>
<evidence type="ECO:0000256" key="4">
    <source>
        <dbReference type="ARBA" id="ARBA00022598"/>
    </source>
</evidence>
<dbReference type="InterPro" id="IPR035809">
    <property type="entry name" value="NAPRTase_arc-type"/>
</dbReference>
<keyword evidence="3" id="KW-0597">Phosphoprotein</keyword>
<evidence type="ECO:0000313" key="10">
    <source>
        <dbReference type="EMBL" id="OGF54790.1"/>
    </source>
</evidence>
<comment type="pathway">
    <text evidence="1">Cofactor biosynthesis; NAD(+) biosynthesis; nicotinate D-ribonucleotide from nicotinate: step 1/1.</text>
</comment>
<keyword evidence="10" id="KW-0328">Glycosyltransferase</keyword>
<dbReference type="STRING" id="1817864.A2Z21_09045"/>
<dbReference type="InterPro" id="IPR007229">
    <property type="entry name" value="Nic_PRibTrfase-Fam"/>
</dbReference>
<name>A0A1F5UUH4_FRAXR</name>
<proteinExistence type="predicted"/>
<sequence length="392" mass="43351">MKRRSKERAFHFTTAAEIRAGQVTDVYFERTRQILTAKKIDKHVIMEARVKKLPQGDWGLFCGVHEAIELFQGMPLDLWALPEGSLFQAREPVLLVGCRYREFSVYETALLGFLCQASGIATKAARCVIAAQGRPIYSFGARRMHPAIAPMIERAAFIGGCAGVASVVAARLLGEEPVGTIPHALILVMGDSVSATLAFDEVIDKSVKRVALVDTFGDEKFEALENAELLDSNIYAVRLDTPSSRRGDMLEIAREVRWELDIHGYENVKIFISGGLDEDLIPPLNEVADAYGMGTSISNARVIDFGLDIVEVEGDPVAKRGKESGAKQLYACKVCGKRTIALFTRPLKACPACRGKVEPKLVQFLKQGRLIRELPRPQEIRKRVLSQLPKEL</sequence>
<evidence type="ECO:0000256" key="1">
    <source>
        <dbReference type="ARBA" id="ARBA00004952"/>
    </source>
</evidence>
<keyword evidence="5" id="KW-0662">Pyridine nucleotide biosynthesis</keyword>
<dbReference type="Proteomes" id="UP000179157">
    <property type="component" value="Unassembled WGS sequence"/>
</dbReference>
<dbReference type="EMBL" id="MFGX01000072">
    <property type="protein sequence ID" value="OGF54790.1"/>
    <property type="molecule type" value="Genomic_DNA"/>
</dbReference>
<dbReference type="CDD" id="cd01571">
    <property type="entry name" value="NAPRTase_B"/>
    <property type="match status" value="1"/>
</dbReference>
<dbReference type="SUPFAM" id="SSF54675">
    <property type="entry name" value="Nicotinate/Quinolinate PRTase N-terminal domain-like"/>
    <property type="match status" value="1"/>
</dbReference>
<dbReference type="InterPro" id="IPR013785">
    <property type="entry name" value="Aldolase_TIM"/>
</dbReference>
<comment type="caution">
    <text evidence="10">The sequence shown here is derived from an EMBL/GenBank/DDBJ whole genome shotgun (WGS) entry which is preliminary data.</text>
</comment>
<dbReference type="Pfam" id="PF02749">
    <property type="entry name" value="QRPTase_N"/>
    <property type="match status" value="1"/>
</dbReference>
<evidence type="ECO:0000256" key="5">
    <source>
        <dbReference type="ARBA" id="ARBA00022642"/>
    </source>
</evidence>
<dbReference type="Gene3D" id="3.90.1170.20">
    <property type="entry name" value="Quinolinate phosphoribosyl transferase, N-terminal domain"/>
    <property type="match status" value="1"/>
</dbReference>
<accession>A0A1F5UUH4</accession>
<dbReference type="PANTHER" id="PTHR43202:SF1">
    <property type="entry name" value="NICOTINATE PHOSPHORIBOSYLTRANSFERASE"/>
    <property type="match status" value="1"/>
</dbReference>
<dbReference type="InterPro" id="IPR053190">
    <property type="entry name" value="NAPRTase-like"/>
</dbReference>
<evidence type="ECO:0000259" key="9">
    <source>
        <dbReference type="Pfam" id="PF02749"/>
    </source>
</evidence>
<keyword evidence="6 10" id="KW-0808">Transferase</keyword>
<dbReference type="GO" id="GO:0004514">
    <property type="term" value="F:nicotinate-nucleotide diphosphorylase (carboxylating) activity"/>
    <property type="evidence" value="ECO:0007669"/>
    <property type="project" value="InterPro"/>
</dbReference>
<dbReference type="PANTHER" id="PTHR43202">
    <property type="entry name" value="NICOTINATE-NUCLEOTIDE PYROPHOSPHORYLASE"/>
    <property type="match status" value="1"/>
</dbReference>
<dbReference type="InterPro" id="IPR037128">
    <property type="entry name" value="Quinolinate_PRibosylTase_N_sf"/>
</dbReference>
<dbReference type="Pfam" id="PF01729">
    <property type="entry name" value="QRPTase_C"/>
    <property type="match status" value="1"/>
</dbReference>
<dbReference type="InterPro" id="IPR002638">
    <property type="entry name" value="Quinolinate_PRibosylTrfase_C"/>
</dbReference>
<dbReference type="GO" id="GO:0009435">
    <property type="term" value="P:NAD+ biosynthetic process"/>
    <property type="evidence" value="ECO:0007669"/>
    <property type="project" value="UniProtKB-UniPathway"/>
</dbReference>
<dbReference type="UniPathway" id="UPA00253">
    <property type="reaction ID" value="UER00457"/>
</dbReference>